<evidence type="ECO:0000313" key="8">
    <source>
        <dbReference type="EMBL" id="CAB4927902.1"/>
    </source>
</evidence>
<keyword evidence="2" id="KW-0479">Metal-binding</keyword>
<dbReference type="InterPro" id="IPR036884">
    <property type="entry name" value="2Fe-2S-bd_dom_sf"/>
</dbReference>
<organism evidence="6">
    <name type="scientific">freshwater metagenome</name>
    <dbReference type="NCBI Taxonomy" id="449393"/>
    <lineage>
        <taxon>unclassified sequences</taxon>
        <taxon>metagenomes</taxon>
        <taxon>ecological metagenomes</taxon>
    </lineage>
</organism>
<dbReference type="EMBL" id="CAEZYR010000075">
    <property type="protein sequence ID" value="CAB4754055.1"/>
    <property type="molecule type" value="Genomic_DNA"/>
</dbReference>
<dbReference type="SUPFAM" id="SSF56003">
    <property type="entry name" value="Molybdenum cofactor-binding domain"/>
    <property type="match status" value="1"/>
</dbReference>
<evidence type="ECO:0000256" key="3">
    <source>
        <dbReference type="ARBA" id="ARBA00023004"/>
    </source>
</evidence>
<evidence type="ECO:0000259" key="5">
    <source>
        <dbReference type="PROSITE" id="PS51085"/>
    </source>
</evidence>
<proteinExistence type="predicted"/>
<dbReference type="Gene3D" id="1.10.150.120">
    <property type="entry name" value="[2Fe-2S]-binding domain"/>
    <property type="match status" value="1"/>
</dbReference>
<dbReference type="InterPro" id="IPR002888">
    <property type="entry name" value="2Fe-2S-bd"/>
</dbReference>
<feature type="domain" description="2Fe-2S ferredoxin-type" evidence="5">
    <location>
        <begin position="1"/>
        <end position="76"/>
    </location>
</feature>
<dbReference type="Gene3D" id="3.10.20.30">
    <property type="match status" value="1"/>
</dbReference>
<accession>A0A6J6U3X5</accession>
<dbReference type="EMBL" id="CAFBMH010000124">
    <property type="protein sequence ID" value="CAB4927902.1"/>
    <property type="molecule type" value="Genomic_DNA"/>
</dbReference>
<protein>
    <submittedName>
        <fullName evidence="6">Unannotated protein</fullName>
    </submittedName>
</protein>
<evidence type="ECO:0000313" key="6">
    <source>
        <dbReference type="EMBL" id="CAB4754055.1"/>
    </source>
</evidence>
<evidence type="ECO:0000313" key="7">
    <source>
        <dbReference type="EMBL" id="CAB4829040.1"/>
    </source>
</evidence>
<dbReference type="GO" id="GO:0016491">
    <property type="term" value="F:oxidoreductase activity"/>
    <property type="evidence" value="ECO:0007669"/>
    <property type="project" value="InterPro"/>
</dbReference>
<dbReference type="InterPro" id="IPR051452">
    <property type="entry name" value="Diverse_Oxidoreductases"/>
</dbReference>
<dbReference type="AlphaFoldDB" id="A0A6J6U3X5"/>
<reference evidence="6" key="1">
    <citation type="submission" date="2020-05" db="EMBL/GenBank/DDBJ databases">
        <authorList>
            <person name="Chiriac C."/>
            <person name="Salcher M."/>
            <person name="Ghai R."/>
            <person name="Kavagutti S V."/>
        </authorList>
    </citation>
    <scope>NUCLEOTIDE SEQUENCE</scope>
</reference>
<dbReference type="EMBL" id="CAFBOS010000129">
    <property type="protein sequence ID" value="CAB5005596.1"/>
    <property type="molecule type" value="Genomic_DNA"/>
</dbReference>
<evidence type="ECO:0000256" key="1">
    <source>
        <dbReference type="ARBA" id="ARBA00022714"/>
    </source>
</evidence>
<evidence type="ECO:0000313" key="9">
    <source>
        <dbReference type="EMBL" id="CAB5005596.1"/>
    </source>
</evidence>
<keyword evidence="1" id="KW-0001">2Fe-2S</keyword>
<dbReference type="SUPFAM" id="SSF47741">
    <property type="entry name" value="CO dehydrogenase ISP C-domain like"/>
    <property type="match status" value="1"/>
</dbReference>
<dbReference type="GO" id="GO:0051537">
    <property type="term" value="F:2 iron, 2 sulfur cluster binding"/>
    <property type="evidence" value="ECO:0007669"/>
    <property type="project" value="UniProtKB-KW"/>
</dbReference>
<dbReference type="InterPro" id="IPR012675">
    <property type="entry name" value="Beta-grasp_dom_sf"/>
</dbReference>
<dbReference type="InterPro" id="IPR001041">
    <property type="entry name" value="2Fe-2S_ferredoxin-type"/>
</dbReference>
<dbReference type="Gene3D" id="3.30.365.10">
    <property type="entry name" value="Aldehyde oxidase/xanthine dehydrogenase, molybdopterin binding domain"/>
    <property type="match status" value="3"/>
</dbReference>
<dbReference type="Pfam" id="PF01799">
    <property type="entry name" value="Fer2_2"/>
    <property type="match status" value="1"/>
</dbReference>
<name>A0A6J6U3X5_9ZZZZ</name>
<dbReference type="PANTHER" id="PTHR44379:SF8">
    <property type="entry name" value="XANTHINE DEHYDROGENASE IRON-SULFUR-BINDING SUBUNIT XDHC-RELATED"/>
    <property type="match status" value="1"/>
</dbReference>
<dbReference type="SUPFAM" id="SSF54292">
    <property type="entry name" value="2Fe-2S ferredoxin-like"/>
    <property type="match status" value="1"/>
</dbReference>
<gene>
    <name evidence="6" type="ORF">UFOPK2754_01971</name>
    <name evidence="7" type="ORF">UFOPK3139_01268</name>
    <name evidence="8" type="ORF">UFOPK3543_02479</name>
    <name evidence="9" type="ORF">UFOPK3967_01949</name>
</gene>
<dbReference type="GO" id="GO:0046872">
    <property type="term" value="F:metal ion binding"/>
    <property type="evidence" value="ECO:0007669"/>
    <property type="project" value="UniProtKB-KW"/>
</dbReference>
<evidence type="ECO:0000256" key="2">
    <source>
        <dbReference type="ARBA" id="ARBA00022723"/>
    </source>
</evidence>
<evidence type="ECO:0000256" key="4">
    <source>
        <dbReference type="ARBA" id="ARBA00023014"/>
    </source>
</evidence>
<dbReference type="EMBL" id="CAFABA010000044">
    <property type="protein sequence ID" value="CAB4829040.1"/>
    <property type="molecule type" value="Genomic_DNA"/>
</dbReference>
<dbReference type="PROSITE" id="PS51085">
    <property type="entry name" value="2FE2S_FER_2"/>
    <property type="match status" value="1"/>
</dbReference>
<dbReference type="InterPro" id="IPR037165">
    <property type="entry name" value="AldOxase/xan_DH_Mopterin-bd_sf"/>
</dbReference>
<keyword evidence="3" id="KW-0408">Iron</keyword>
<sequence>MQLEVNGSTVEVADMSATLLDVLRDVRPRLASVKDGCAPQGQCGCCTVLVDGEPRVACVTPARRVDGRAITTLEGLPDELRDAWSDAFTACGASQCGFCTPGILVRLAARVDGSTSLENALAAHLCRCTGWQTIREAVVDVRSPSPRAPRDLDAASRRATIEGRTPQHVGRDVALGCGGFAIDTVPDGARYAVPDGDGGWVLGDSLAEARRASGRIQGRRTTIAATAPLSLPPGEWTTTLRTSWVEPGYLEPDVAWCEPGGEPASSLANGGAFGAKQHSIVGDAARLLAAREARTVAVVLGREDTVRLGPKRPPMAIGLRADGSGVVRVARTAGIADAIRAVAPGLVVDEVDIAGPPTSADIRGAGWVEVAVAIAAATGATQITAANGATASSTVDLDAEDRGVIDVRVRCGAVLDEIVLRSYCIGAAHMAYSWVTSERLAVDATGAVHDLTIRSFGIVKAAETPRIAVTIEPDDGPPVNGSDAVFAAVALAVWRAHGLLSEWPCGR</sequence>
<dbReference type="InterPro" id="IPR036010">
    <property type="entry name" value="2Fe-2S_ferredoxin-like_sf"/>
</dbReference>
<dbReference type="PANTHER" id="PTHR44379">
    <property type="entry name" value="OXIDOREDUCTASE WITH IRON-SULFUR SUBUNIT"/>
    <property type="match status" value="1"/>
</dbReference>
<keyword evidence="4" id="KW-0411">Iron-sulfur</keyword>